<evidence type="ECO:0000313" key="2">
    <source>
        <dbReference type="Proteomes" id="UP000789570"/>
    </source>
</evidence>
<keyword evidence="2" id="KW-1185">Reference proteome</keyword>
<protein>
    <submittedName>
        <fullName evidence="1">16417_t:CDS:1</fullName>
    </submittedName>
</protein>
<reference evidence="1" key="1">
    <citation type="submission" date="2021-06" db="EMBL/GenBank/DDBJ databases">
        <authorList>
            <person name="Kallberg Y."/>
            <person name="Tangrot J."/>
            <person name="Rosling A."/>
        </authorList>
    </citation>
    <scope>NUCLEOTIDE SEQUENCE</scope>
    <source>
        <strain evidence="1">UK204</strain>
    </source>
</reference>
<name>A0A9N9I5Z2_9GLOM</name>
<dbReference type="OrthoDB" id="2311372at2759"/>
<organism evidence="1 2">
    <name type="scientific">Funneliformis caledonium</name>
    <dbReference type="NCBI Taxonomy" id="1117310"/>
    <lineage>
        <taxon>Eukaryota</taxon>
        <taxon>Fungi</taxon>
        <taxon>Fungi incertae sedis</taxon>
        <taxon>Mucoromycota</taxon>
        <taxon>Glomeromycotina</taxon>
        <taxon>Glomeromycetes</taxon>
        <taxon>Glomerales</taxon>
        <taxon>Glomeraceae</taxon>
        <taxon>Funneliformis</taxon>
    </lineage>
</organism>
<accession>A0A9N9I5Z2</accession>
<dbReference type="AlphaFoldDB" id="A0A9N9I5Z2"/>
<evidence type="ECO:0000313" key="1">
    <source>
        <dbReference type="EMBL" id="CAG8723120.1"/>
    </source>
</evidence>
<dbReference type="EMBL" id="CAJVPQ010010581">
    <property type="protein sequence ID" value="CAG8723120.1"/>
    <property type="molecule type" value="Genomic_DNA"/>
</dbReference>
<gene>
    <name evidence="1" type="ORF">FCALED_LOCUS14499</name>
</gene>
<dbReference type="Proteomes" id="UP000789570">
    <property type="component" value="Unassembled WGS sequence"/>
</dbReference>
<comment type="caution">
    <text evidence="1">The sequence shown here is derived from an EMBL/GenBank/DDBJ whole genome shotgun (WGS) entry which is preliminary data.</text>
</comment>
<proteinExistence type="predicted"/>
<sequence length="502" mass="57661">MDREPRLLATKHFEFYCSNDVYNVHDYFKKRKASIWCIQDYVYYVIENETGISFVQAYTLFIESLTLLNQLIATPGPVRAFCSNYLAWLKTRPGLAITEVCQTYFSDAFAAKSVHRQSVILHDTIEDTVYLKTRTYAFQAHLQSGSLSSIGTSETSGTLSTIGTSGTPQTPPQTFRDLTPLLETPNKRPFEKEELQQYIKGISIVCTFGKTIEDLTEEIGEELAREMLTVRDFNPKVWTSALEKYIDTVLDGNEETFKNKAQYKSSDFEDKLFRLYCEKVFIDFYHLVDVNPTMNRKIGERKHIVYQVSSLFKFYERTFSSIEFDWIESHARAAKIMKSSTNSGIVRVDVKGTRISDGFDVFHMEVAGPPCNATEKHTMGDAKKTMRTDILNLITVLRNHLDCSISLATKIRVYSIQSINARLTLYALSMLSDGRFLVTELASAVMPFSFNGRDQYKLILRMMAIFHDEITKQEKLMKNINRSVLRPKETTVRHVLKIPELE</sequence>